<dbReference type="InterPro" id="IPR020846">
    <property type="entry name" value="MFS_dom"/>
</dbReference>
<feature type="transmembrane region" description="Helical" evidence="5">
    <location>
        <begin position="189"/>
        <end position="209"/>
    </location>
</feature>
<organism evidence="7 8">
    <name type="scientific">Hymenobacter frigidus</name>
    <dbReference type="NCBI Taxonomy" id="1524095"/>
    <lineage>
        <taxon>Bacteria</taxon>
        <taxon>Pseudomonadati</taxon>
        <taxon>Bacteroidota</taxon>
        <taxon>Cytophagia</taxon>
        <taxon>Cytophagales</taxon>
        <taxon>Hymenobacteraceae</taxon>
        <taxon>Hymenobacter</taxon>
    </lineage>
</organism>
<name>A0ABQ2A1L6_9BACT</name>
<feature type="transmembrane region" description="Helical" evidence="5">
    <location>
        <begin position="242"/>
        <end position="264"/>
    </location>
</feature>
<feature type="transmembrane region" description="Helical" evidence="5">
    <location>
        <begin position="76"/>
        <end position="97"/>
    </location>
</feature>
<comment type="caution">
    <text evidence="7">The sequence shown here is derived from an EMBL/GenBank/DDBJ whole genome shotgun (WGS) entry which is preliminary data.</text>
</comment>
<accession>A0ABQ2A1L6</accession>
<evidence type="ECO:0000313" key="7">
    <source>
        <dbReference type="EMBL" id="GGH84429.1"/>
    </source>
</evidence>
<evidence type="ECO:0000259" key="6">
    <source>
        <dbReference type="PROSITE" id="PS50850"/>
    </source>
</evidence>
<dbReference type="Pfam" id="PF07690">
    <property type="entry name" value="MFS_1"/>
    <property type="match status" value="1"/>
</dbReference>
<feature type="transmembrane region" description="Helical" evidence="5">
    <location>
        <begin position="163"/>
        <end position="183"/>
    </location>
</feature>
<keyword evidence="8" id="KW-1185">Reference proteome</keyword>
<evidence type="ECO:0000256" key="2">
    <source>
        <dbReference type="ARBA" id="ARBA00022692"/>
    </source>
</evidence>
<dbReference type="InterPro" id="IPR011701">
    <property type="entry name" value="MFS"/>
</dbReference>
<feature type="transmembrane region" description="Helical" evidence="5">
    <location>
        <begin position="29"/>
        <end position="56"/>
    </location>
</feature>
<dbReference type="PROSITE" id="PS50850">
    <property type="entry name" value="MFS"/>
    <property type="match status" value="1"/>
</dbReference>
<feature type="transmembrane region" description="Helical" evidence="5">
    <location>
        <begin position="130"/>
        <end position="151"/>
    </location>
</feature>
<dbReference type="PANTHER" id="PTHR23508">
    <property type="entry name" value="CARBOXYLIC ACID TRANSPORTER PROTEIN HOMOLOG"/>
    <property type="match status" value="1"/>
</dbReference>
<feature type="transmembrane region" description="Helical" evidence="5">
    <location>
        <begin position="394"/>
        <end position="417"/>
    </location>
</feature>
<keyword evidence="3 5" id="KW-1133">Transmembrane helix</keyword>
<gene>
    <name evidence="7" type="primary">yjhB</name>
    <name evidence="7" type="ORF">GCM10011495_16320</name>
</gene>
<reference evidence="8" key="1">
    <citation type="journal article" date="2019" name="Int. J. Syst. Evol. Microbiol.">
        <title>The Global Catalogue of Microorganisms (GCM) 10K type strain sequencing project: providing services to taxonomists for standard genome sequencing and annotation.</title>
        <authorList>
            <consortium name="The Broad Institute Genomics Platform"/>
            <consortium name="The Broad Institute Genome Sequencing Center for Infectious Disease"/>
            <person name="Wu L."/>
            <person name="Ma J."/>
        </authorList>
    </citation>
    <scope>NUCLEOTIDE SEQUENCE [LARGE SCALE GENOMIC DNA]</scope>
    <source>
        <strain evidence="8">CGMCC 1.14966</strain>
    </source>
</reference>
<keyword evidence="4 5" id="KW-0472">Membrane</keyword>
<feature type="transmembrane region" description="Helical" evidence="5">
    <location>
        <begin position="104"/>
        <end position="124"/>
    </location>
</feature>
<keyword evidence="2 5" id="KW-0812">Transmembrane</keyword>
<dbReference type="PANTHER" id="PTHR23508:SF10">
    <property type="entry name" value="CARBOXYLIC ACID TRANSPORTER PROTEIN HOMOLOG"/>
    <property type="match status" value="1"/>
</dbReference>
<evidence type="ECO:0000313" key="8">
    <source>
        <dbReference type="Proteomes" id="UP000637774"/>
    </source>
</evidence>
<comment type="subcellular location">
    <subcellularLocation>
        <location evidence="1">Membrane</location>
        <topology evidence="1">Multi-pass membrane protein</topology>
    </subcellularLocation>
</comment>
<feature type="transmembrane region" description="Helical" evidence="5">
    <location>
        <begin position="309"/>
        <end position="328"/>
    </location>
</feature>
<protein>
    <submittedName>
        <fullName evidence="7">MFS transporter</fullName>
    </submittedName>
</protein>
<feature type="domain" description="Major facilitator superfamily (MFS) profile" evidence="6">
    <location>
        <begin position="35"/>
        <end position="433"/>
    </location>
</feature>
<evidence type="ECO:0000256" key="5">
    <source>
        <dbReference type="SAM" id="Phobius"/>
    </source>
</evidence>
<dbReference type="Proteomes" id="UP000637774">
    <property type="component" value="Unassembled WGS sequence"/>
</dbReference>
<dbReference type="EMBL" id="BMGY01000012">
    <property type="protein sequence ID" value="GGH84429.1"/>
    <property type="molecule type" value="Genomic_DNA"/>
</dbReference>
<evidence type="ECO:0000256" key="4">
    <source>
        <dbReference type="ARBA" id="ARBA00023136"/>
    </source>
</evidence>
<evidence type="ECO:0000256" key="1">
    <source>
        <dbReference type="ARBA" id="ARBA00004141"/>
    </source>
</evidence>
<dbReference type="CDD" id="cd17316">
    <property type="entry name" value="MFS_SV2_like"/>
    <property type="match status" value="1"/>
</dbReference>
<proteinExistence type="predicted"/>
<sequence>MPWQFGRKCPSFGFNPRLMPVQAVSPPKYTVFTAAVIVAALGYFVDIYDLILFSIVRVESLKDLGVTAAAELTDKGLFLINMQMGGMLVGGILWGILGDKKGRLSVLFGSILLYSLANIANGFVTSVEQYAWLRLIAGIGLAGELGAGITLVSESLPKEKRGYGTMVVATVGVSGAMLGYWVGQKLGWRNAYFVGGGLGLALLVLRVSVFESGMFQQVQAQTDVVRGNFLSLFTNPVRLGKYLRVLLIGVPLWFVVGILVTLAPEFGRALGLTGEVTAGLAVFWCYFGLVFGDFFSGALSQYWHSRNKALQVFLVFCAVLVGVYLFGVQGASPATFYGVCFVLGMSVGFWALFVTVAAEQFGTNLRATVATTAPNFARGAVVGLVPAFKYLSGALGGIIPGAAVLGALTLVVAFWAVRTLPESYGKDLNYVEE</sequence>
<evidence type="ECO:0000256" key="3">
    <source>
        <dbReference type="ARBA" id="ARBA00022989"/>
    </source>
</evidence>
<feature type="transmembrane region" description="Helical" evidence="5">
    <location>
        <begin position="276"/>
        <end position="297"/>
    </location>
</feature>
<dbReference type="Gene3D" id="1.20.1250.20">
    <property type="entry name" value="MFS general substrate transporter like domains"/>
    <property type="match status" value="2"/>
</dbReference>
<dbReference type="SUPFAM" id="SSF103473">
    <property type="entry name" value="MFS general substrate transporter"/>
    <property type="match status" value="1"/>
</dbReference>
<feature type="transmembrane region" description="Helical" evidence="5">
    <location>
        <begin position="334"/>
        <end position="357"/>
    </location>
</feature>
<dbReference type="InterPro" id="IPR036259">
    <property type="entry name" value="MFS_trans_sf"/>
</dbReference>